<dbReference type="OrthoDB" id="5984008at2759"/>
<gene>
    <name evidence="14" type="primary">AVEN_200924_1</name>
    <name evidence="14" type="ORF">TNCT_391921</name>
</gene>
<dbReference type="GO" id="GO:0005886">
    <property type="term" value="C:plasma membrane"/>
    <property type="evidence" value="ECO:0007669"/>
    <property type="project" value="UniProtKB-SubCell"/>
</dbReference>
<evidence type="ECO:0000256" key="8">
    <source>
        <dbReference type="ARBA" id="ARBA00023170"/>
    </source>
</evidence>
<comment type="subcellular location">
    <subcellularLocation>
        <location evidence="1">Cell membrane</location>
        <topology evidence="1">Multi-pass membrane protein</topology>
    </subcellularLocation>
</comment>
<evidence type="ECO:0000313" key="14">
    <source>
        <dbReference type="EMBL" id="GFR33145.1"/>
    </source>
</evidence>
<keyword evidence="9" id="KW-0325">Glycoprotein</keyword>
<dbReference type="PANTHER" id="PTHR42643">
    <property type="entry name" value="IONOTROPIC RECEPTOR 20A-RELATED"/>
    <property type="match status" value="1"/>
</dbReference>
<evidence type="ECO:0000256" key="6">
    <source>
        <dbReference type="ARBA" id="ARBA00023065"/>
    </source>
</evidence>
<evidence type="ECO:0000256" key="3">
    <source>
        <dbReference type="ARBA" id="ARBA00022475"/>
    </source>
</evidence>
<dbReference type="InterPro" id="IPR019594">
    <property type="entry name" value="Glu/Gly-bd"/>
</dbReference>
<feature type="transmembrane region" description="Helical" evidence="12">
    <location>
        <begin position="371"/>
        <end position="395"/>
    </location>
</feature>
<sequence>MEFPRTLKVSGTDSPFFLIKETGVNTVISGPDYLLLNVLAEKLNFNYTLHLPRDNGRYGIPNEHGNWTGVTGMVARGEVDMAVIYMIMTEQRAEVVDFIVPHSVMDKTFATDIPGSMSKYDEFISPFKPEIWLTVFFLFVIPKLFQEMAFLTKGIPNILSELWNNAESSRKSRNSLTHRILEGSFMIAKSFLKYFYASKLLSFLTIQRKQKGIRNMEDLATAIENGQYRCYVPQGGIDLEFFLTSDKERYRSLGKTISLNKWFFEGNHFKHKALGRNVAITGARLSLTVLFGKHPFSTVFLSDDSFGIWNVAIMVKKDFCCKSRLNEMVFRVISAGLYQKFVSDEMFRSQLRLFEKFSPEETVRPLMLHDLWGVFLALSILLLLSVALFLFELYYHNRNNRKLRTTARD</sequence>
<dbReference type="SMART" id="SM00918">
    <property type="entry name" value="Lig_chan-Glu_bd"/>
    <property type="match status" value="1"/>
</dbReference>
<proteinExistence type="predicted"/>
<evidence type="ECO:0000256" key="2">
    <source>
        <dbReference type="ARBA" id="ARBA00022448"/>
    </source>
</evidence>
<keyword evidence="5 12" id="KW-1133">Transmembrane helix</keyword>
<evidence type="ECO:0000256" key="1">
    <source>
        <dbReference type="ARBA" id="ARBA00004651"/>
    </source>
</evidence>
<keyword evidence="2" id="KW-0813">Transport</keyword>
<evidence type="ECO:0000256" key="4">
    <source>
        <dbReference type="ARBA" id="ARBA00022692"/>
    </source>
</evidence>
<evidence type="ECO:0000256" key="11">
    <source>
        <dbReference type="ARBA" id="ARBA00023303"/>
    </source>
</evidence>
<dbReference type="AlphaFoldDB" id="A0A8X6M4Q1"/>
<dbReference type="Proteomes" id="UP000887116">
    <property type="component" value="Unassembled WGS sequence"/>
</dbReference>
<name>A0A8X6M4Q1_TRICU</name>
<dbReference type="EMBL" id="BMAO01009766">
    <property type="protein sequence ID" value="GFR33145.1"/>
    <property type="molecule type" value="Genomic_DNA"/>
</dbReference>
<dbReference type="InterPro" id="IPR052192">
    <property type="entry name" value="Insect_Ionotropic_Sensory_Rcpt"/>
</dbReference>
<keyword evidence="6" id="KW-0406">Ion transport</keyword>
<keyword evidence="11" id="KW-0407">Ion channel</keyword>
<evidence type="ECO:0000256" key="7">
    <source>
        <dbReference type="ARBA" id="ARBA00023136"/>
    </source>
</evidence>
<evidence type="ECO:0000256" key="12">
    <source>
        <dbReference type="SAM" id="Phobius"/>
    </source>
</evidence>
<dbReference type="SUPFAM" id="SSF53850">
    <property type="entry name" value="Periplasmic binding protein-like II"/>
    <property type="match status" value="1"/>
</dbReference>
<evidence type="ECO:0000256" key="9">
    <source>
        <dbReference type="ARBA" id="ARBA00023180"/>
    </source>
</evidence>
<keyword evidence="7 12" id="KW-0472">Membrane</keyword>
<dbReference type="PANTHER" id="PTHR42643:SF39">
    <property type="entry name" value="IONOTROPIC RECEPTOR 56A-RELATED"/>
    <property type="match status" value="1"/>
</dbReference>
<accession>A0A8X6M4Q1</accession>
<keyword evidence="4 12" id="KW-0812">Transmembrane</keyword>
<evidence type="ECO:0000256" key="10">
    <source>
        <dbReference type="ARBA" id="ARBA00023286"/>
    </source>
</evidence>
<comment type="caution">
    <text evidence="14">The sequence shown here is derived from an EMBL/GenBank/DDBJ whole genome shotgun (WGS) entry which is preliminary data.</text>
</comment>
<dbReference type="Gene3D" id="3.40.190.10">
    <property type="entry name" value="Periplasmic binding protein-like II"/>
    <property type="match status" value="1"/>
</dbReference>
<dbReference type="GO" id="GO:0015276">
    <property type="term" value="F:ligand-gated monoatomic ion channel activity"/>
    <property type="evidence" value="ECO:0007669"/>
    <property type="project" value="InterPro"/>
</dbReference>
<keyword evidence="3" id="KW-1003">Cell membrane</keyword>
<keyword evidence="8" id="KW-0675">Receptor</keyword>
<keyword evidence="15" id="KW-1185">Reference proteome</keyword>
<evidence type="ECO:0000313" key="15">
    <source>
        <dbReference type="Proteomes" id="UP000887116"/>
    </source>
</evidence>
<evidence type="ECO:0000256" key="5">
    <source>
        <dbReference type="ARBA" id="ARBA00022989"/>
    </source>
</evidence>
<reference evidence="14" key="1">
    <citation type="submission" date="2020-07" db="EMBL/GenBank/DDBJ databases">
        <title>Multicomponent nature underlies the extraordinary mechanical properties of spider dragline silk.</title>
        <authorList>
            <person name="Kono N."/>
            <person name="Nakamura H."/>
            <person name="Mori M."/>
            <person name="Yoshida Y."/>
            <person name="Ohtoshi R."/>
            <person name="Malay A.D."/>
            <person name="Moran D.A.P."/>
            <person name="Tomita M."/>
            <person name="Numata K."/>
            <person name="Arakawa K."/>
        </authorList>
    </citation>
    <scope>NUCLEOTIDE SEQUENCE</scope>
</reference>
<feature type="domain" description="Ionotropic glutamate receptor L-glutamate and glycine-binding" evidence="13">
    <location>
        <begin position="15"/>
        <end position="76"/>
    </location>
</feature>
<evidence type="ECO:0000259" key="13">
    <source>
        <dbReference type="SMART" id="SM00918"/>
    </source>
</evidence>
<organism evidence="14 15">
    <name type="scientific">Trichonephila clavata</name>
    <name type="common">Joro spider</name>
    <name type="synonym">Nephila clavata</name>
    <dbReference type="NCBI Taxonomy" id="2740835"/>
    <lineage>
        <taxon>Eukaryota</taxon>
        <taxon>Metazoa</taxon>
        <taxon>Ecdysozoa</taxon>
        <taxon>Arthropoda</taxon>
        <taxon>Chelicerata</taxon>
        <taxon>Arachnida</taxon>
        <taxon>Araneae</taxon>
        <taxon>Araneomorphae</taxon>
        <taxon>Entelegynae</taxon>
        <taxon>Araneoidea</taxon>
        <taxon>Nephilidae</taxon>
        <taxon>Trichonephila</taxon>
    </lineage>
</organism>
<protein>
    <submittedName>
        <fullName evidence="14">Lig_chan-Glu_bd domain-containing protein</fullName>
    </submittedName>
</protein>
<dbReference type="Pfam" id="PF10613">
    <property type="entry name" value="Lig_chan-Glu_bd"/>
    <property type="match status" value="1"/>
</dbReference>
<keyword evidence="10" id="KW-1071">Ligand-gated ion channel</keyword>